<dbReference type="AlphaFoldDB" id="A0A9Y4JQ83"/>
<feature type="compositionally biased region" description="Pro residues" evidence="1">
    <location>
        <begin position="146"/>
        <end position="156"/>
    </location>
</feature>
<gene>
    <name evidence="3" type="primary">LOC103353908</name>
</gene>
<evidence type="ECO:0000256" key="1">
    <source>
        <dbReference type="SAM" id="MobiDB-lite"/>
    </source>
</evidence>
<keyword evidence="2" id="KW-1185">Reference proteome</keyword>
<organism evidence="2 3">
    <name type="scientific">Stegastes partitus</name>
    <name type="common">bicolor damselfish</name>
    <dbReference type="NCBI Taxonomy" id="144197"/>
    <lineage>
        <taxon>Eukaryota</taxon>
        <taxon>Metazoa</taxon>
        <taxon>Chordata</taxon>
        <taxon>Craniata</taxon>
        <taxon>Vertebrata</taxon>
        <taxon>Euteleostomi</taxon>
        <taxon>Actinopterygii</taxon>
        <taxon>Neopterygii</taxon>
        <taxon>Teleostei</taxon>
        <taxon>Neoteleostei</taxon>
        <taxon>Acanthomorphata</taxon>
        <taxon>Ovalentaria</taxon>
        <taxon>Pomacentridae</taxon>
        <taxon>Stegastes</taxon>
    </lineage>
</organism>
<feature type="region of interest" description="Disordered" evidence="1">
    <location>
        <begin position="1"/>
        <end position="71"/>
    </location>
</feature>
<proteinExistence type="predicted"/>
<feature type="compositionally biased region" description="Polar residues" evidence="1">
    <location>
        <begin position="349"/>
        <end position="359"/>
    </location>
</feature>
<name>A0A9Y4JQ83_9TELE</name>
<sequence>MEPRCDGSEPEPRLVEPQVIEPQVMESRETDLQEKEPRLMEPRVIEPQVMESRETDLQEKEPRLTESKDTELRCSHCGAPIERQAKGYKRKSLLSLTDLRSASRLFPDLNPVQAFLCFSCVRLVYNRTKKSGKKRVFVDPQAARRPAPPRSVPEEPPPPKKLKPRQKAAPNEHDYASQDSEPAARPEPPQTRRLRRGPIPRICRYLQKKNLSSALNLLLQVTGFRTALIRTCSRIIGQERKALVSDLQGPFRRTFSPEALAAFSWDQTTSWAQHKAPLTLACLRATFPPDRKLQKQTAAHGVGGEAAGGPEDQRPAVGVSVQQLAALLLPADGVQPGDAAPPLPRQALQHHQQPRTVAV</sequence>
<feature type="region of interest" description="Disordered" evidence="1">
    <location>
        <begin position="293"/>
        <end position="314"/>
    </location>
</feature>
<evidence type="ECO:0000313" key="2">
    <source>
        <dbReference type="Proteomes" id="UP000694891"/>
    </source>
</evidence>
<feature type="compositionally biased region" description="Basic and acidic residues" evidence="1">
    <location>
        <begin position="1"/>
        <end position="14"/>
    </location>
</feature>
<dbReference type="RefSeq" id="XP_008275317.1">
    <property type="nucleotide sequence ID" value="XM_008277095.1"/>
</dbReference>
<reference evidence="3" key="1">
    <citation type="submission" date="2025-08" db="UniProtKB">
        <authorList>
            <consortium name="RefSeq"/>
        </authorList>
    </citation>
    <scope>IDENTIFICATION</scope>
</reference>
<protein>
    <submittedName>
        <fullName evidence="3">Uncharacterized protein LOC103353908</fullName>
    </submittedName>
</protein>
<dbReference type="Proteomes" id="UP000694891">
    <property type="component" value="Unplaced"/>
</dbReference>
<feature type="region of interest" description="Disordered" evidence="1">
    <location>
        <begin position="332"/>
        <end position="359"/>
    </location>
</feature>
<evidence type="ECO:0000313" key="3">
    <source>
        <dbReference type="RefSeq" id="XP_008275317.1"/>
    </source>
</evidence>
<accession>A0A9Y4JQ83</accession>
<feature type="compositionally biased region" description="Basic and acidic residues" evidence="1">
    <location>
        <begin position="51"/>
        <end position="71"/>
    </location>
</feature>
<dbReference type="GeneID" id="103353908"/>
<feature type="region of interest" description="Disordered" evidence="1">
    <location>
        <begin position="134"/>
        <end position="196"/>
    </location>
</feature>
<feature type="compositionally biased region" description="Basic and acidic residues" evidence="1">
    <location>
        <begin position="26"/>
        <end position="44"/>
    </location>
</feature>